<accession>A0ABN9GXF0</accession>
<keyword evidence="2" id="KW-1185">Reference proteome</keyword>
<name>A0ABN9GXF0_9NEOB</name>
<comment type="caution">
    <text evidence="1">The sequence shown here is derived from an EMBL/GenBank/DDBJ whole genome shotgun (WGS) entry which is preliminary data.</text>
</comment>
<organism evidence="1 2">
    <name type="scientific">Staurois parvus</name>
    <dbReference type="NCBI Taxonomy" id="386267"/>
    <lineage>
        <taxon>Eukaryota</taxon>
        <taxon>Metazoa</taxon>
        <taxon>Chordata</taxon>
        <taxon>Craniata</taxon>
        <taxon>Vertebrata</taxon>
        <taxon>Euteleostomi</taxon>
        <taxon>Amphibia</taxon>
        <taxon>Batrachia</taxon>
        <taxon>Anura</taxon>
        <taxon>Neobatrachia</taxon>
        <taxon>Ranoidea</taxon>
        <taxon>Ranidae</taxon>
        <taxon>Staurois</taxon>
    </lineage>
</organism>
<evidence type="ECO:0000313" key="1">
    <source>
        <dbReference type="EMBL" id="CAI9614141.1"/>
    </source>
</evidence>
<dbReference type="Proteomes" id="UP001162483">
    <property type="component" value="Unassembled WGS sequence"/>
</dbReference>
<reference evidence="1" key="1">
    <citation type="submission" date="2023-05" db="EMBL/GenBank/DDBJ databases">
        <authorList>
            <person name="Stuckert A."/>
        </authorList>
    </citation>
    <scope>NUCLEOTIDE SEQUENCE</scope>
</reference>
<dbReference type="EMBL" id="CATNWA010019613">
    <property type="protein sequence ID" value="CAI9614141.1"/>
    <property type="molecule type" value="Genomic_DNA"/>
</dbReference>
<proteinExistence type="predicted"/>
<evidence type="ECO:0000313" key="2">
    <source>
        <dbReference type="Proteomes" id="UP001162483"/>
    </source>
</evidence>
<sequence length="146" mass="16270">SGKNCGHRVTWQRTADTGVGSGQDCFGHRCRMRKTAGTRSLSGRNSRVIESMGRNCGRRVIWHRLQGSKRITGTTVDSDSIWHGLRALGSSRTGLFWLDSGHRAVTRPNRDRQAGISSSCWVEGIRLNAGIWLRIGIRLSRGIRLE</sequence>
<gene>
    <name evidence="1" type="ORF">SPARVUS_LOCUS15010283</name>
</gene>
<protein>
    <submittedName>
        <fullName evidence="1">Uncharacterized protein</fullName>
    </submittedName>
</protein>
<feature type="non-terminal residue" evidence="1">
    <location>
        <position position="1"/>
    </location>
</feature>